<dbReference type="EMBL" id="BLAH01000004">
    <property type="protein sequence ID" value="GES34836.1"/>
    <property type="molecule type" value="Genomic_DNA"/>
</dbReference>
<evidence type="ECO:0000313" key="8">
    <source>
        <dbReference type="Proteomes" id="UP000325466"/>
    </source>
</evidence>
<reference evidence="6" key="2">
    <citation type="submission" date="2019-10" db="EMBL/GenBank/DDBJ databases">
        <title>Draft genome sequence of Rhodococcus aetherivorans JCM 14343.</title>
        <authorList>
            <person name="Inoue D."/>
            <person name="Nakazawa M."/>
            <person name="Yamamoto N."/>
            <person name="Sei K."/>
            <person name="Ike M."/>
        </authorList>
    </citation>
    <scope>NUCLEOTIDE SEQUENCE</scope>
    <source>
        <strain evidence="6">JCM 14343</strain>
    </source>
</reference>
<evidence type="ECO:0000256" key="1">
    <source>
        <dbReference type="ARBA" id="ARBA00023015"/>
    </source>
</evidence>
<dbReference type="PANTHER" id="PTHR43537">
    <property type="entry name" value="TRANSCRIPTIONAL REGULATOR, GNTR FAMILY"/>
    <property type="match status" value="1"/>
</dbReference>
<dbReference type="Gene3D" id="1.20.120.530">
    <property type="entry name" value="GntR ligand-binding domain-like"/>
    <property type="match status" value="1"/>
</dbReference>
<protein>
    <submittedName>
        <fullName evidence="7">GntR family transcriptional regulator</fullName>
    </submittedName>
    <submittedName>
        <fullName evidence="6">Transcriptional regulator, GntR family</fullName>
    </submittedName>
</protein>
<name>A0A059MRE7_9NOCA</name>
<evidence type="ECO:0000256" key="2">
    <source>
        <dbReference type="ARBA" id="ARBA00023125"/>
    </source>
</evidence>
<reference evidence="6 8" key="1">
    <citation type="journal article" date="2018" name="Biodegradation">
        <title>1,4-Dioxane degradation characteristics of Rhodococcus aetherivorans JCM 14343.</title>
        <authorList>
            <person name="Inoue D."/>
            <person name="Tsunoda T."/>
            <person name="Yamamoto N."/>
            <person name="Ike M."/>
            <person name="Sei K."/>
        </authorList>
    </citation>
    <scope>NUCLEOTIDE SEQUENCE [LARGE SCALE GENOMIC DNA]</scope>
    <source>
        <strain evidence="6 8">JCM 14343</strain>
    </source>
</reference>
<evidence type="ECO:0000259" key="4">
    <source>
        <dbReference type="SMART" id="SM00345"/>
    </source>
</evidence>
<evidence type="ECO:0000256" key="3">
    <source>
        <dbReference type="ARBA" id="ARBA00023163"/>
    </source>
</evidence>
<dbReference type="SUPFAM" id="SSF48008">
    <property type="entry name" value="GntR ligand-binding domain-like"/>
    <property type="match status" value="1"/>
</dbReference>
<dbReference type="GeneID" id="83622432"/>
<keyword evidence="3" id="KW-0804">Transcription</keyword>
<dbReference type="PANTHER" id="PTHR43537:SF24">
    <property type="entry name" value="GLUCONATE OPERON TRANSCRIPTIONAL REPRESSOR"/>
    <property type="match status" value="1"/>
</dbReference>
<reference evidence="7" key="3">
    <citation type="submission" date="2022-09" db="EMBL/GenBank/DDBJ databases">
        <title>The genome sequence of Rhodococcus aetherivorans N1.</title>
        <authorList>
            <person name="Jiang W."/>
        </authorList>
    </citation>
    <scope>NUCLEOTIDE SEQUENCE</scope>
    <source>
        <strain evidence="7">N1</strain>
    </source>
</reference>
<dbReference type="InterPro" id="IPR036390">
    <property type="entry name" value="WH_DNA-bd_sf"/>
</dbReference>
<evidence type="ECO:0000313" key="7">
    <source>
        <dbReference type="EMBL" id="UYF92452.1"/>
    </source>
</evidence>
<accession>A0A059MRE7</accession>
<dbReference type="InterPro" id="IPR036388">
    <property type="entry name" value="WH-like_DNA-bd_sf"/>
</dbReference>
<dbReference type="GO" id="GO:0003677">
    <property type="term" value="F:DNA binding"/>
    <property type="evidence" value="ECO:0007669"/>
    <property type="project" value="UniProtKB-KW"/>
</dbReference>
<proteinExistence type="predicted"/>
<dbReference type="Gene3D" id="1.10.10.10">
    <property type="entry name" value="Winged helix-like DNA-binding domain superfamily/Winged helix DNA-binding domain"/>
    <property type="match status" value="1"/>
</dbReference>
<keyword evidence="8" id="KW-1185">Reference proteome</keyword>
<dbReference type="InterPro" id="IPR008920">
    <property type="entry name" value="TF_FadR/GntR_C"/>
</dbReference>
<keyword evidence="2" id="KW-0238">DNA-binding</keyword>
<evidence type="ECO:0000313" key="9">
    <source>
        <dbReference type="Proteomes" id="UP001163947"/>
    </source>
</evidence>
<dbReference type="AlphaFoldDB" id="A0A059MRE7"/>
<dbReference type="GO" id="GO:0003700">
    <property type="term" value="F:DNA-binding transcription factor activity"/>
    <property type="evidence" value="ECO:0007669"/>
    <property type="project" value="InterPro"/>
</dbReference>
<organism evidence="7 9">
    <name type="scientific">Rhodococcus aetherivorans</name>
    <dbReference type="NCBI Taxonomy" id="191292"/>
    <lineage>
        <taxon>Bacteria</taxon>
        <taxon>Bacillati</taxon>
        <taxon>Actinomycetota</taxon>
        <taxon>Actinomycetes</taxon>
        <taxon>Mycobacteriales</taxon>
        <taxon>Nocardiaceae</taxon>
        <taxon>Rhodococcus</taxon>
    </lineage>
</organism>
<dbReference type="SUPFAM" id="SSF46785">
    <property type="entry name" value="Winged helix' DNA-binding domain"/>
    <property type="match status" value="1"/>
</dbReference>
<dbReference type="Pfam" id="PF00392">
    <property type="entry name" value="GntR"/>
    <property type="match status" value="1"/>
</dbReference>
<keyword evidence="1" id="KW-0805">Transcription regulation</keyword>
<evidence type="ECO:0000313" key="6">
    <source>
        <dbReference type="EMBL" id="GES34836.1"/>
    </source>
</evidence>
<sequence length="227" mass="24190">MVGRVEALSIVDALALELRRRVFAGELTHEDALTEAEVSRAYEVARPTAKAAIEKLVGEGLLQRSAHKTARVPQLGPDDVRDIYRTRAHLESVVLRALAETRAVPPAASAANAEISAMTEADPLTVVEPDMRFHTALVDALGSPRTSRMFGSLVSEVRLCMVQVQGKQLLTTTSIAAEHQQILDAVLAGDGDAAVEVITRHLGRARERLVAALGGSPGPEATLPEPA</sequence>
<dbReference type="InterPro" id="IPR011711">
    <property type="entry name" value="GntR_C"/>
</dbReference>
<dbReference type="Proteomes" id="UP001163947">
    <property type="component" value="Chromosome"/>
</dbReference>
<dbReference type="Proteomes" id="UP000325466">
    <property type="component" value="Unassembled WGS sequence"/>
</dbReference>
<dbReference type="SMART" id="SM00345">
    <property type="entry name" value="HTH_GNTR"/>
    <property type="match status" value="1"/>
</dbReference>
<dbReference type="Pfam" id="PF07729">
    <property type="entry name" value="FCD"/>
    <property type="match status" value="1"/>
</dbReference>
<dbReference type="SMART" id="SM00895">
    <property type="entry name" value="FCD"/>
    <property type="match status" value="1"/>
</dbReference>
<feature type="domain" description="HTH gntR-type" evidence="4">
    <location>
        <begin position="14"/>
        <end position="72"/>
    </location>
</feature>
<evidence type="ECO:0000259" key="5">
    <source>
        <dbReference type="SMART" id="SM00895"/>
    </source>
</evidence>
<feature type="domain" description="GntR C-terminal" evidence="5">
    <location>
        <begin position="82"/>
        <end position="204"/>
    </location>
</feature>
<gene>
    <name evidence="7" type="ORF">OCS65_18400</name>
    <name evidence="6" type="ORF">RAJCM14343_0079</name>
</gene>
<dbReference type="InterPro" id="IPR000524">
    <property type="entry name" value="Tscrpt_reg_HTH_GntR"/>
</dbReference>
<dbReference type="RefSeq" id="WP_010596353.1">
    <property type="nucleotide sequence ID" value="NZ_BAAAYP010000015.1"/>
</dbReference>
<dbReference type="EMBL" id="CP106982">
    <property type="protein sequence ID" value="UYF92452.1"/>
    <property type="molecule type" value="Genomic_DNA"/>
</dbReference>